<evidence type="ECO:0000256" key="2">
    <source>
        <dbReference type="SAM" id="Phobius"/>
    </source>
</evidence>
<keyword evidence="2" id="KW-1133">Transmembrane helix</keyword>
<gene>
    <name evidence="3" type="ORF">A0H76_696</name>
</gene>
<accession>A0A1X0QIC7</accession>
<evidence type="ECO:0000313" key="3">
    <source>
        <dbReference type="EMBL" id="ORD99537.1"/>
    </source>
</evidence>
<dbReference type="VEuPathDB" id="MicrosporidiaDB:HERIO_1957"/>
<organism evidence="3 4">
    <name type="scientific">Hepatospora eriocheir</name>
    <dbReference type="NCBI Taxonomy" id="1081669"/>
    <lineage>
        <taxon>Eukaryota</taxon>
        <taxon>Fungi</taxon>
        <taxon>Fungi incertae sedis</taxon>
        <taxon>Microsporidia</taxon>
        <taxon>Hepatosporidae</taxon>
        <taxon>Hepatospora</taxon>
    </lineage>
</organism>
<protein>
    <submittedName>
        <fullName evidence="3">Uncharacterized protein</fullName>
    </submittedName>
</protein>
<evidence type="ECO:0000256" key="1">
    <source>
        <dbReference type="SAM" id="Coils"/>
    </source>
</evidence>
<dbReference type="Proteomes" id="UP000192501">
    <property type="component" value="Unassembled WGS sequence"/>
</dbReference>
<keyword evidence="1" id="KW-0175">Coiled coil</keyword>
<feature type="coiled-coil region" evidence="1">
    <location>
        <begin position="23"/>
        <end position="68"/>
    </location>
</feature>
<name>A0A1X0QIC7_9MICR</name>
<comment type="caution">
    <text evidence="3">The sequence shown here is derived from an EMBL/GenBank/DDBJ whole genome shotgun (WGS) entry which is preliminary data.</text>
</comment>
<keyword evidence="2" id="KW-0812">Transmembrane</keyword>
<proteinExistence type="predicted"/>
<evidence type="ECO:0000313" key="4">
    <source>
        <dbReference type="Proteomes" id="UP000192501"/>
    </source>
</evidence>
<dbReference type="AlphaFoldDB" id="A0A1X0QIC7"/>
<keyword evidence="2" id="KW-0472">Membrane</keyword>
<sequence>MRYDGKYLSWRELLAKMRSDLYKVEINEEKRVKEKELANKLAEAEKKIEEMKDEKQREKEKCMEDKINELTMKLDRLSIVSRTGPRRSPKCFGCNTPGQFLVIVLTIINLIPSILTKFRCLLFLLKTFSHNYLILIKLYNTVMLKNVI</sequence>
<dbReference type="EMBL" id="LTAI01000171">
    <property type="protein sequence ID" value="ORD99537.1"/>
    <property type="molecule type" value="Genomic_DNA"/>
</dbReference>
<reference evidence="3 4" key="1">
    <citation type="journal article" date="2017" name="Environ. Microbiol.">
        <title>Decay of the glycolytic pathway and adaptation to intranuclear parasitism within Enterocytozoonidae microsporidia.</title>
        <authorList>
            <person name="Wiredu Boakye D."/>
            <person name="Jaroenlak P."/>
            <person name="Prachumwat A."/>
            <person name="Williams T.A."/>
            <person name="Bateman K.S."/>
            <person name="Itsathitphaisarn O."/>
            <person name="Sritunyalucksana K."/>
            <person name="Paszkiewicz K.H."/>
            <person name="Moore K.A."/>
            <person name="Stentiford G.D."/>
            <person name="Williams B.A."/>
        </authorList>
    </citation>
    <scope>NUCLEOTIDE SEQUENCE [LARGE SCALE GENOMIC DNA]</scope>
    <source>
        <strain evidence="4">canceri</strain>
    </source>
</reference>
<dbReference type="VEuPathDB" id="MicrosporidiaDB:A0H76_696"/>
<feature type="transmembrane region" description="Helical" evidence="2">
    <location>
        <begin position="100"/>
        <end position="125"/>
    </location>
</feature>